<feature type="transmembrane region" description="Helical" evidence="1">
    <location>
        <begin position="129"/>
        <end position="150"/>
    </location>
</feature>
<keyword evidence="1" id="KW-0812">Transmembrane</keyword>
<organism evidence="2 3">
    <name type="scientific">Tumebacillus permanentifrigoris</name>
    <dbReference type="NCBI Taxonomy" id="378543"/>
    <lineage>
        <taxon>Bacteria</taxon>
        <taxon>Bacillati</taxon>
        <taxon>Bacillota</taxon>
        <taxon>Bacilli</taxon>
        <taxon>Bacillales</taxon>
        <taxon>Alicyclobacillaceae</taxon>
        <taxon>Tumebacillus</taxon>
    </lineage>
</organism>
<feature type="transmembrane region" description="Helical" evidence="1">
    <location>
        <begin position="63"/>
        <end position="86"/>
    </location>
</feature>
<sequence length="158" mass="18146">MGLTILLTICWLLLTILITYPKKLSRRECVFLFLVILDINISVSWILGYELGKIEISKQTSTYLMYVVYRSVLVPLLPVLCINLLLVCRTFLQKTLPVAGYLVAVWGLETLCIRYKAFTFPDFNMLKELVVAGSYLLIAVLLLKWFRYAFAKEEVGLP</sequence>
<dbReference type="Proteomes" id="UP000245634">
    <property type="component" value="Unassembled WGS sequence"/>
</dbReference>
<keyword evidence="1" id="KW-0472">Membrane</keyword>
<reference evidence="2 3" key="1">
    <citation type="submission" date="2018-05" db="EMBL/GenBank/DDBJ databases">
        <title>Genomic Encyclopedia of Type Strains, Phase IV (KMG-IV): sequencing the most valuable type-strain genomes for metagenomic binning, comparative biology and taxonomic classification.</title>
        <authorList>
            <person name="Goeker M."/>
        </authorList>
    </citation>
    <scope>NUCLEOTIDE SEQUENCE [LARGE SCALE GENOMIC DNA]</scope>
    <source>
        <strain evidence="2 3">DSM 18773</strain>
    </source>
</reference>
<keyword evidence="1" id="KW-1133">Transmembrane helix</keyword>
<proteinExistence type="predicted"/>
<evidence type="ECO:0000313" key="3">
    <source>
        <dbReference type="Proteomes" id="UP000245634"/>
    </source>
</evidence>
<keyword evidence="3" id="KW-1185">Reference proteome</keyword>
<accession>A0A316DBM5</accession>
<dbReference type="AlphaFoldDB" id="A0A316DBM5"/>
<dbReference type="RefSeq" id="WP_109687695.1">
    <property type="nucleotide sequence ID" value="NZ_QGGL01000005.1"/>
</dbReference>
<dbReference type="OrthoDB" id="2626715at2"/>
<protein>
    <submittedName>
        <fullName evidence="2">Uncharacterized protein</fullName>
    </submittedName>
</protein>
<evidence type="ECO:0000256" key="1">
    <source>
        <dbReference type="SAM" id="Phobius"/>
    </source>
</evidence>
<name>A0A316DBM5_9BACL</name>
<comment type="caution">
    <text evidence="2">The sequence shown here is derived from an EMBL/GenBank/DDBJ whole genome shotgun (WGS) entry which is preliminary data.</text>
</comment>
<feature type="transmembrane region" description="Helical" evidence="1">
    <location>
        <begin position="29"/>
        <end position="51"/>
    </location>
</feature>
<evidence type="ECO:0000313" key="2">
    <source>
        <dbReference type="EMBL" id="PWK14306.1"/>
    </source>
</evidence>
<gene>
    <name evidence="2" type="ORF">C7459_10560</name>
</gene>
<dbReference type="EMBL" id="QGGL01000005">
    <property type="protein sequence ID" value="PWK14306.1"/>
    <property type="molecule type" value="Genomic_DNA"/>
</dbReference>